<dbReference type="RefSeq" id="WP_120189436.1">
    <property type="nucleotide sequence ID" value="NZ_MCHY01000008.1"/>
</dbReference>
<dbReference type="Pfam" id="PF06470">
    <property type="entry name" value="SMC_hinge"/>
    <property type="match status" value="1"/>
</dbReference>
<feature type="coiled-coil region" evidence="7">
    <location>
        <begin position="677"/>
        <end position="763"/>
    </location>
</feature>
<feature type="coiled-coil region" evidence="7">
    <location>
        <begin position="792"/>
        <end position="945"/>
    </location>
</feature>
<comment type="caution">
    <text evidence="9">The sequence shown here is derived from an EMBL/GenBank/DDBJ whole genome shotgun (WGS) entry which is preliminary data.</text>
</comment>
<evidence type="ECO:0000256" key="3">
    <source>
        <dbReference type="ARBA" id="ARBA00022741"/>
    </source>
</evidence>
<dbReference type="PANTHER" id="PTHR43977">
    <property type="entry name" value="STRUCTURAL MAINTENANCE OF CHROMOSOMES PROTEIN 3"/>
    <property type="match status" value="1"/>
</dbReference>
<dbReference type="Gene3D" id="3.40.50.300">
    <property type="entry name" value="P-loop containing nucleotide triphosphate hydrolases"/>
    <property type="match status" value="2"/>
</dbReference>
<evidence type="ECO:0000313" key="10">
    <source>
        <dbReference type="Proteomes" id="UP000284219"/>
    </source>
</evidence>
<evidence type="ECO:0000256" key="7">
    <source>
        <dbReference type="HAMAP-Rule" id="MF_01894"/>
    </source>
</evidence>
<evidence type="ECO:0000256" key="4">
    <source>
        <dbReference type="ARBA" id="ARBA00022840"/>
    </source>
</evidence>
<sequence>MFLKRLELVGFKSFAKRTELAFGSGVTAVVGPNGSGKSNIADAIRWVLGEQSARSLRGAKMEDIIFAGSAARQAVNYGEVSLTLDNSKQTLKIDYSEVTISRRVYRSGESEYFINKQPCRLRDIVELFMDTGVGREAYSIIGQGKIEEIISARSEDRRGIFEEAAGIVKYKTRKREAEKKLNETAANLTRIEDILSELSTQLPPLQQQAEQAEIYLDLQRELKQRDISLTAHRIESLSETWQTAKESVVGYRDQLVARSAELNAIEAQLAERKWANAEQAQLQQQQQRELLGVIEETEQTEGQRQVLLERAKHIAENERQIAQTKSSLEQKLTQIAGQRAEQEQRLADSFIEAERIEQQLIEQQTRLGETGVGLAVDVDQLKADYIAALNEIAALKNDLRHCEQTGQSLHQKRTQLTEQALATKAQAKQVNLADENLRLELEQRVTKREQAQLLLRQLATEYEQARRKRESCFKRLRDMEQKMQALSSRRDLLKEMEASLSGFRQGVKEVLKAKGTVLLGIHGAVAELMTTSAAYETALEIALGGSLQQVVTEDETVARKAIQWLKDHRLGRATFLPMNVIRPRRISSKDEAMLQGIAGFIGVACDLIACDSRYKAIYENLLGSTMIMKDLATANAAARQFGYRYRWVTIDGEVISPGGAMTGGAIQQKNAHLLGRTRQLEELKLSLKQREQEQQEQADELVLMDMKLQQLTAAQEDTRQLIEQHQANEHETKNKLGRLQVERNNTQQLSRRWQTELSALQEEERANQQRGLTLQAELGERTNQGRQLKQTMDQLDKRRSVLLQAKDEYNDQITQLKIQAAQLQQQQAVFQTELSRLDALEAETKTALAAAEDSQEKQVQTKLEDEARRLQLEQRVIHLQEKRRNLDEQIQLRERARKDSEDQIDQLDSDVRLIRKQSRELEEKLHQAELKVERLDVELDNQLDHLFEEYGLSYDLAKESYPPPQDPAEMKQQAREIKRRLDDLGIVNLGAVDEYARQFERFEFLNVQFDDLEQAKQTLYEVIAEIEREMTRRFTETFEQIRGEFQSVFRHLFGGGQADLQLSEPERLLTSGIEIVAQPPGKKLQYMALLSGGEKALTAIALLFSILRIQPVPFCVLDEVEAALDEANVARFSEYLREFAGQTQFICITHRKGTMEGADVLYGVTMEERGVSKLVSVKLEDQSTVTA</sequence>
<dbReference type="GO" id="GO:0030261">
    <property type="term" value="P:chromosome condensation"/>
    <property type="evidence" value="ECO:0007669"/>
    <property type="project" value="InterPro"/>
</dbReference>
<accession>A0A419SJI1</accession>
<dbReference type="InterPro" id="IPR027417">
    <property type="entry name" value="P-loop_NTPase"/>
</dbReference>
<dbReference type="GO" id="GO:0005694">
    <property type="term" value="C:chromosome"/>
    <property type="evidence" value="ECO:0007669"/>
    <property type="project" value="InterPro"/>
</dbReference>
<evidence type="ECO:0000259" key="8">
    <source>
        <dbReference type="SMART" id="SM00968"/>
    </source>
</evidence>
<protein>
    <recommendedName>
        <fullName evidence="7">Chromosome partition protein Smc</fullName>
    </recommendedName>
</protein>
<dbReference type="SUPFAM" id="SSF75553">
    <property type="entry name" value="Smc hinge domain"/>
    <property type="match status" value="1"/>
</dbReference>
<keyword evidence="3 7" id="KW-0547">Nucleotide-binding</keyword>
<dbReference type="GO" id="GO:0003677">
    <property type="term" value="F:DNA binding"/>
    <property type="evidence" value="ECO:0007669"/>
    <property type="project" value="UniProtKB-UniRule"/>
</dbReference>
<dbReference type="GO" id="GO:0005737">
    <property type="term" value="C:cytoplasm"/>
    <property type="evidence" value="ECO:0007669"/>
    <property type="project" value="UniProtKB-SubCell"/>
</dbReference>
<keyword evidence="4 7" id="KW-0067">ATP-binding</keyword>
<feature type="domain" description="SMC hinge" evidence="8">
    <location>
        <begin position="519"/>
        <end position="638"/>
    </location>
</feature>
<dbReference type="InterPro" id="IPR011890">
    <property type="entry name" value="SMC_prok"/>
</dbReference>
<dbReference type="HAMAP" id="MF_01894">
    <property type="entry name" value="Smc_prok"/>
    <property type="match status" value="1"/>
</dbReference>
<keyword evidence="10" id="KW-1185">Reference proteome</keyword>
<dbReference type="PIRSF" id="PIRSF005719">
    <property type="entry name" value="SMC"/>
    <property type="match status" value="1"/>
</dbReference>
<dbReference type="GO" id="GO:0005524">
    <property type="term" value="F:ATP binding"/>
    <property type="evidence" value="ECO:0007669"/>
    <property type="project" value="UniProtKB-UniRule"/>
</dbReference>
<name>A0A419SJI1_9BACL</name>
<dbReference type="SUPFAM" id="SSF52540">
    <property type="entry name" value="P-loop containing nucleoside triphosphate hydrolases"/>
    <property type="match status" value="1"/>
</dbReference>
<keyword evidence="2 7" id="KW-0963">Cytoplasm</keyword>
<dbReference type="EMBL" id="MCHY01000008">
    <property type="protein sequence ID" value="RKD24173.1"/>
    <property type="molecule type" value="Genomic_DNA"/>
</dbReference>
<feature type="coiled-coil region" evidence="7">
    <location>
        <begin position="325"/>
        <end position="405"/>
    </location>
</feature>
<feature type="binding site" evidence="7">
    <location>
        <begin position="32"/>
        <end position="39"/>
    </location>
    <ligand>
        <name>ATP</name>
        <dbReference type="ChEBI" id="CHEBI:30616"/>
    </ligand>
</feature>
<dbReference type="InterPro" id="IPR024704">
    <property type="entry name" value="SMC"/>
</dbReference>
<dbReference type="InterPro" id="IPR010935">
    <property type="entry name" value="SMC_hinge"/>
</dbReference>
<dbReference type="FunFam" id="3.40.50.300:FF:000984">
    <property type="entry name" value="Chromosome partition protein Smc"/>
    <property type="match status" value="1"/>
</dbReference>
<dbReference type="InterPro" id="IPR036277">
    <property type="entry name" value="SMC_hinge_sf"/>
</dbReference>
<dbReference type="NCBIfam" id="TIGR02168">
    <property type="entry name" value="SMC_prok_B"/>
    <property type="match status" value="1"/>
</dbReference>
<dbReference type="OrthoDB" id="9808768at2"/>
<comment type="function">
    <text evidence="7">Required for chromosome condensation and partitioning.</text>
</comment>
<dbReference type="Gene3D" id="3.30.70.1620">
    <property type="match status" value="1"/>
</dbReference>
<dbReference type="GO" id="GO:0007059">
    <property type="term" value="P:chromosome segregation"/>
    <property type="evidence" value="ECO:0007669"/>
    <property type="project" value="UniProtKB-UniRule"/>
</dbReference>
<feature type="coiled-coil region" evidence="7">
    <location>
        <begin position="167"/>
        <end position="194"/>
    </location>
</feature>
<dbReference type="Proteomes" id="UP000284219">
    <property type="component" value="Unassembled WGS sequence"/>
</dbReference>
<dbReference type="AlphaFoldDB" id="A0A419SJI1"/>
<comment type="similarity">
    <text evidence="7">Belongs to the SMC family.</text>
</comment>
<evidence type="ECO:0000256" key="2">
    <source>
        <dbReference type="ARBA" id="ARBA00022490"/>
    </source>
</evidence>
<dbReference type="SMART" id="SM00968">
    <property type="entry name" value="SMC_hinge"/>
    <property type="match status" value="1"/>
</dbReference>
<evidence type="ECO:0000256" key="1">
    <source>
        <dbReference type="ARBA" id="ARBA00004496"/>
    </source>
</evidence>
<dbReference type="GO" id="GO:0016887">
    <property type="term" value="F:ATP hydrolysis activity"/>
    <property type="evidence" value="ECO:0007669"/>
    <property type="project" value="InterPro"/>
</dbReference>
<dbReference type="GO" id="GO:0007062">
    <property type="term" value="P:sister chromatid cohesion"/>
    <property type="evidence" value="ECO:0007669"/>
    <property type="project" value="InterPro"/>
</dbReference>
<reference evidence="9 10" key="1">
    <citation type="submission" date="2016-08" db="EMBL/GenBank/DDBJ databases">
        <title>Novel Firmicute Genomes.</title>
        <authorList>
            <person name="Poppleton D.I."/>
            <person name="Gribaldo S."/>
        </authorList>
    </citation>
    <scope>NUCLEOTIDE SEQUENCE [LARGE SCALE GENOMIC DNA]</scope>
    <source>
        <strain evidence="9 10">RAOx-1</strain>
    </source>
</reference>
<feature type="coiled-coil region" evidence="7">
    <location>
        <begin position="448"/>
        <end position="496"/>
    </location>
</feature>
<dbReference type="InterPro" id="IPR003395">
    <property type="entry name" value="RecF/RecN/SMC_N"/>
</dbReference>
<comment type="domain">
    <text evidence="7">Contains large globular domains required for ATP hydrolysis at each terminus and a third globular domain forming a flexible hinge near the middle of the molecule. These domains are separated by coiled-coil structures.</text>
</comment>
<evidence type="ECO:0000256" key="5">
    <source>
        <dbReference type="ARBA" id="ARBA00023054"/>
    </source>
</evidence>
<gene>
    <name evidence="7" type="primary">smc</name>
    <name evidence="9" type="ORF">BEP19_07135</name>
</gene>
<dbReference type="Pfam" id="PF02463">
    <property type="entry name" value="SMC_N"/>
    <property type="match status" value="2"/>
</dbReference>
<dbReference type="Gene3D" id="1.20.1060.20">
    <property type="match status" value="1"/>
</dbReference>
<dbReference type="CDD" id="cd03278">
    <property type="entry name" value="ABC_SMC_barmotin"/>
    <property type="match status" value="2"/>
</dbReference>
<dbReference type="FunFam" id="3.40.50.300:FF:000901">
    <property type="entry name" value="Chromosome partition protein Smc"/>
    <property type="match status" value="1"/>
</dbReference>
<keyword evidence="6 7" id="KW-0238">DNA-binding</keyword>
<comment type="subunit">
    <text evidence="7">Homodimer.</text>
</comment>
<organism evidence="9 10">
    <name type="scientific">Ammoniphilus oxalaticus</name>
    <dbReference type="NCBI Taxonomy" id="66863"/>
    <lineage>
        <taxon>Bacteria</taxon>
        <taxon>Bacillati</taxon>
        <taxon>Bacillota</taxon>
        <taxon>Bacilli</taxon>
        <taxon>Bacillales</taxon>
        <taxon>Paenibacillaceae</taxon>
        <taxon>Aneurinibacillus group</taxon>
        <taxon>Ammoniphilus</taxon>
    </lineage>
</organism>
<dbReference type="GO" id="GO:0006260">
    <property type="term" value="P:DNA replication"/>
    <property type="evidence" value="ECO:0007669"/>
    <property type="project" value="UniProtKB-UniRule"/>
</dbReference>
<evidence type="ECO:0000313" key="9">
    <source>
        <dbReference type="EMBL" id="RKD24173.1"/>
    </source>
</evidence>
<proteinExistence type="inferred from homology"/>
<evidence type="ECO:0000256" key="6">
    <source>
        <dbReference type="ARBA" id="ARBA00023125"/>
    </source>
</evidence>
<keyword evidence="5 7" id="KW-0175">Coiled coil</keyword>
<comment type="subcellular location">
    <subcellularLocation>
        <location evidence="1 7">Cytoplasm</location>
    </subcellularLocation>
</comment>